<accession>A0A3N4HFC1</accession>
<evidence type="ECO:0000313" key="2">
    <source>
        <dbReference type="Proteomes" id="UP000275078"/>
    </source>
</evidence>
<proteinExistence type="predicted"/>
<keyword evidence="2" id="KW-1185">Reference proteome</keyword>
<evidence type="ECO:0000313" key="1">
    <source>
        <dbReference type="EMBL" id="RPA71856.1"/>
    </source>
</evidence>
<protein>
    <submittedName>
        <fullName evidence="1">Uncharacterized protein</fullName>
    </submittedName>
</protein>
<dbReference type="Proteomes" id="UP000275078">
    <property type="component" value="Unassembled WGS sequence"/>
</dbReference>
<dbReference type="EMBL" id="ML119895">
    <property type="protein sequence ID" value="RPA71856.1"/>
    <property type="molecule type" value="Genomic_DNA"/>
</dbReference>
<gene>
    <name evidence="1" type="ORF">BJ508DRAFT_315245</name>
</gene>
<reference evidence="1 2" key="1">
    <citation type="journal article" date="2018" name="Nat. Ecol. Evol.">
        <title>Pezizomycetes genomes reveal the molecular basis of ectomycorrhizal truffle lifestyle.</title>
        <authorList>
            <person name="Murat C."/>
            <person name="Payen T."/>
            <person name="Noel B."/>
            <person name="Kuo A."/>
            <person name="Morin E."/>
            <person name="Chen J."/>
            <person name="Kohler A."/>
            <person name="Krizsan K."/>
            <person name="Balestrini R."/>
            <person name="Da Silva C."/>
            <person name="Montanini B."/>
            <person name="Hainaut M."/>
            <person name="Levati E."/>
            <person name="Barry K.W."/>
            <person name="Belfiori B."/>
            <person name="Cichocki N."/>
            <person name="Clum A."/>
            <person name="Dockter R.B."/>
            <person name="Fauchery L."/>
            <person name="Guy J."/>
            <person name="Iotti M."/>
            <person name="Le Tacon F."/>
            <person name="Lindquist E.A."/>
            <person name="Lipzen A."/>
            <person name="Malagnac F."/>
            <person name="Mello A."/>
            <person name="Molinier V."/>
            <person name="Miyauchi S."/>
            <person name="Poulain J."/>
            <person name="Riccioni C."/>
            <person name="Rubini A."/>
            <person name="Sitrit Y."/>
            <person name="Splivallo R."/>
            <person name="Traeger S."/>
            <person name="Wang M."/>
            <person name="Zifcakova L."/>
            <person name="Wipf D."/>
            <person name="Zambonelli A."/>
            <person name="Paolocci F."/>
            <person name="Nowrousian M."/>
            <person name="Ottonello S."/>
            <person name="Baldrian P."/>
            <person name="Spatafora J.W."/>
            <person name="Henrissat B."/>
            <person name="Nagy L.G."/>
            <person name="Aury J.M."/>
            <person name="Wincker P."/>
            <person name="Grigoriev I.V."/>
            <person name="Bonfante P."/>
            <person name="Martin F.M."/>
        </authorList>
    </citation>
    <scope>NUCLEOTIDE SEQUENCE [LARGE SCALE GENOMIC DNA]</scope>
    <source>
        <strain evidence="1 2">RN42</strain>
    </source>
</reference>
<name>A0A3N4HFC1_ASCIM</name>
<dbReference type="AlphaFoldDB" id="A0A3N4HFC1"/>
<sequence length="338" mass="37263">MASQQQAPEFTPSILLSATSLLMNLTFLSLRPNTDPCGNPFDKDAPKIQSLDSSDPRESKYIPFEFRHINADPVTMLLEMEVLSLLLMAAGGLLHPAGICCFGPGSVFSEEMKRRWSSVRDSATKITGFLKADRTIIFFGPVSGDSEHLGAYKEKGKELMKFCGVLAEVHKELYTMRTKELSAQAVTKHPAAGPELSRVLKNRIIMPDLFHAAGFTSPFVYGNVSPSTSRPSANGLSRRLPSRMRQGKCILPSLLSAKVRLPENRAISWGDLSNVSFGQMTDDKLIDDGGRSETSLAKRTDMMMNLVVGSLRSDRGTRSWRSFRATLLFQAQLVSNGR</sequence>
<organism evidence="1 2">
    <name type="scientific">Ascobolus immersus RN42</name>
    <dbReference type="NCBI Taxonomy" id="1160509"/>
    <lineage>
        <taxon>Eukaryota</taxon>
        <taxon>Fungi</taxon>
        <taxon>Dikarya</taxon>
        <taxon>Ascomycota</taxon>
        <taxon>Pezizomycotina</taxon>
        <taxon>Pezizomycetes</taxon>
        <taxon>Pezizales</taxon>
        <taxon>Ascobolaceae</taxon>
        <taxon>Ascobolus</taxon>
    </lineage>
</organism>